<dbReference type="VEuPathDB" id="FungiDB:MELLADRAFT_59945"/>
<proteinExistence type="predicted"/>
<sequence>MNPHNNFQQNFENVNEQAGSQFRADLSSLDPLLFGTQASTFGITPNQPAMSGSGPFPDTFVQPSIHTLLREAVKKYLADKRAVEVKSSHALFNVIKTHAAAADPDSVNQILNDLRKLLQDNPSQLQSTQPAYNAPAENTVKVSKKRKLNTIGEQSTTGSQTSETATAKEPKSKRSGFKRKPAPDGNIKRGRPRRTELAREAAEKAAAAASQSHDPQAGPSNQPAD</sequence>
<feature type="compositionally biased region" description="Polar residues" evidence="1">
    <location>
        <begin position="210"/>
        <end position="225"/>
    </location>
</feature>
<feature type="compositionally biased region" description="Basic and acidic residues" evidence="1">
    <location>
        <begin position="193"/>
        <end position="203"/>
    </location>
</feature>
<keyword evidence="3" id="KW-1185">Reference proteome</keyword>
<evidence type="ECO:0000313" key="2">
    <source>
        <dbReference type="EMBL" id="EGG11175.1"/>
    </source>
</evidence>
<dbReference type="KEGG" id="mlr:MELLADRAFT_59945"/>
<evidence type="ECO:0000256" key="1">
    <source>
        <dbReference type="SAM" id="MobiDB-lite"/>
    </source>
</evidence>
<dbReference type="GeneID" id="18929452"/>
<dbReference type="AlphaFoldDB" id="F4R9D4"/>
<reference evidence="3" key="1">
    <citation type="journal article" date="2011" name="Proc. Natl. Acad. Sci. U.S.A.">
        <title>Obligate biotrophy features unraveled by the genomic analysis of rust fungi.</title>
        <authorList>
            <person name="Duplessis S."/>
            <person name="Cuomo C.A."/>
            <person name="Lin Y.-C."/>
            <person name="Aerts A."/>
            <person name="Tisserant E."/>
            <person name="Veneault-Fourrey C."/>
            <person name="Joly D.L."/>
            <person name="Hacquard S."/>
            <person name="Amselem J."/>
            <person name="Cantarel B.L."/>
            <person name="Chiu R."/>
            <person name="Coutinho P.M."/>
            <person name="Feau N."/>
            <person name="Field M."/>
            <person name="Frey P."/>
            <person name="Gelhaye E."/>
            <person name="Goldberg J."/>
            <person name="Grabherr M.G."/>
            <person name="Kodira C.D."/>
            <person name="Kohler A."/>
            <person name="Kuees U."/>
            <person name="Lindquist E.A."/>
            <person name="Lucas S.M."/>
            <person name="Mago R."/>
            <person name="Mauceli E."/>
            <person name="Morin E."/>
            <person name="Murat C."/>
            <person name="Pangilinan J.L."/>
            <person name="Park R."/>
            <person name="Pearson M."/>
            <person name="Quesneville H."/>
            <person name="Rouhier N."/>
            <person name="Sakthikumar S."/>
            <person name="Salamov A.A."/>
            <person name="Schmutz J."/>
            <person name="Selles B."/>
            <person name="Shapiro H."/>
            <person name="Tanguay P."/>
            <person name="Tuskan G.A."/>
            <person name="Henrissat B."/>
            <person name="Van de Peer Y."/>
            <person name="Rouze P."/>
            <person name="Ellis J.G."/>
            <person name="Dodds P.N."/>
            <person name="Schein J.E."/>
            <person name="Zhong S."/>
            <person name="Hamelin R.C."/>
            <person name="Grigoriev I.V."/>
            <person name="Szabo L.J."/>
            <person name="Martin F."/>
        </authorList>
    </citation>
    <scope>NUCLEOTIDE SEQUENCE [LARGE SCALE GENOMIC DNA]</scope>
    <source>
        <strain evidence="3">98AG31 / pathotype 3-4-7</strain>
    </source>
</reference>
<dbReference type="EMBL" id="GL883093">
    <property type="protein sequence ID" value="EGG11175.1"/>
    <property type="molecule type" value="Genomic_DNA"/>
</dbReference>
<dbReference type="Proteomes" id="UP000001072">
    <property type="component" value="Unassembled WGS sequence"/>
</dbReference>
<name>F4R9D4_MELLP</name>
<accession>F4R9D4</accession>
<protein>
    <submittedName>
        <fullName evidence="2">Uncharacterized protein</fullName>
    </submittedName>
</protein>
<feature type="region of interest" description="Disordered" evidence="1">
    <location>
        <begin position="123"/>
        <end position="225"/>
    </location>
</feature>
<feature type="compositionally biased region" description="Low complexity" evidence="1">
    <location>
        <begin position="152"/>
        <end position="165"/>
    </location>
</feature>
<evidence type="ECO:0000313" key="3">
    <source>
        <dbReference type="Proteomes" id="UP000001072"/>
    </source>
</evidence>
<organism evidence="3">
    <name type="scientific">Melampsora larici-populina (strain 98AG31 / pathotype 3-4-7)</name>
    <name type="common">Poplar leaf rust fungus</name>
    <dbReference type="NCBI Taxonomy" id="747676"/>
    <lineage>
        <taxon>Eukaryota</taxon>
        <taxon>Fungi</taxon>
        <taxon>Dikarya</taxon>
        <taxon>Basidiomycota</taxon>
        <taxon>Pucciniomycotina</taxon>
        <taxon>Pucciniomycetes</taxon>
        <taxon>Pucciniales</taxon>
        <taxon>Melampsoraceae</taxon>
        <taxon>Melampsora</taxon>
    </lineage>
</organism>
<dbReference type="RefSeq" id="XP_007405777.1">
    <property type="nucleotide sequence ID" value="XM_007405715.1"/>
</dbReference>
<dbReference type="HOGENOM" id="CLU_1230173_0_0_1"/>
<dbReference type="InParanoid" id="F4R9D4"/>
<gene>
    <name evidence="2" type="ORF">MELLADRAFT_59945</name>
</gene>